<evidence type="ECO:0000313" key="7">
    <source>
        <dbReference type="Proteomes" id="UP000275846"/>
    </source>
</evidence>
<evidence type="ECO:0000256" key="3">
    <source>
        <dbReference type="ARBA" id="ARBA00022833"/>
    </source>
</evidence>
<organism evidence="8">
    <name type="scientific">Schistocephalus solidus</name>
    <name type="common">Tapeworm</name>
    <dbReference type="NCBI Taxonomy" id="70667"/>
    <lineage>
        <taxon>Eukaryota</taxon>
        <taxon>Metazoa</taxon>
        <taxon>Spiralia</taxon>
        <taxon>Lophotrochozoa</taxon>
        <taxon>Platyhelminthes</taxon>
        <taxon>Cestoda</taxon>
        <taxon>Eucestoda</taxon>
        <taxon>Diphyllobothriidea</taxon>
        <taxon>Diphyllobothriidae</taxon>
        <taxon>Schistocephalus</taxon>
    </lineage>
</organism>
<dbReference type="Pfam" id="PF13639">
    <property type="entry name" value="zf-RING_2"/>
    <property type="match status" value="1"/>
</dbReference>
<dbReference type="SMART" id="SM00184">
    <property type="entry name" value="RING"/>
    <property type="match status" value="1"/>
</dbReference>
<dbReference type="Gene3D" id="3.30.40.10">
    <property type="entry name" value="Zinc/RING finger domain, C3HC4 (zinc finger)"/>
    <property type="match status" value="1"/>
</dbReference>
<name>A0A183SHQ2_SCHSO</name>
<dbReference type="InterPro" id="IPR013083">
    <property type="entry name" value="Znf_RING/FYVE/PHD"/>
</dbReference>
<dbReference type="OrthoDB" id="8062037at2759"/>
<evidence type="ECO:0000256" key="1">
    <source>
        <dbReference type="ARBA" id="ARBA00022723"/>
    </source>
</evidence>
<dbReference type="STRING" id="70667.A0A183SHQ2"/>
<accession>A0A183SHQ2</accession>
<dbReference type="PANTHER" id="PTHR45931">
    <property type="entry name" value="SI:CH211-59O9.10"/>
    <property type="match status" value="1"/>
</dbReference>
<evidence type="ECO:0000313" key="6">
    <source>
        <dbReference type="EMBL" id="VDL90135.1"/>
    </source>
</evidence>
<keyword evidence="1" id="KW-0479">Metal-binding</keyword>
<evidence type="ECO:0000256" key="2">
    <source>
        <dbReference type="ARBA" id="ARBA00022771"/>
    </source>
</evidence>
<gene>
    <name evidence="6" type="ORF">SSLN_LOCUS3750</name>
</gene>
<evidence type="ECO:0000313" key="8">
    <source>
        <dbReference type="WBParaSite" id="SSLN_0000387101-mRNA-1"/>
    </source>
</evidence>
<dbReference type="SUPFAM" id="SSF57850">
    <property type="entry name" value="RING/U-box"/>
    <property type="match status" value="1"/>
</dbReference>
<protein>
    <submittedName>
        <fullName evidence="8">RING-type domain-containing protein</fullName>
    </submittedName>
</protein>
<dbReference type="WBParaSite" id="SSLN_0000387101-mRNA-1">
    <property type="protein sequence ID" value="SSLN_0000387101-mRNA-1"/>
    <property type="gene ID" value="SSLN_0000387101"/>
</dbReference>
<dbReference type="GO" id="GO:0008270">
    <property type="term" value="F:zinc ion binding"/>
    <property type="evidence" value="ECO:0007669"/>
    <property type="project" value="UniProtKB-KW"/>
</dbReference>
<keyword evidence="3" id="KW-0862">Zinc</keyword>
<dbReference type="InterPro" id="IPR001841">
    <property type="entry name" value="Znf_RING"/>
</dbReference>
<evidence type="ECO:0000259" key="5">
    <source>
        <dbReference type="PROSITE" id="PS50089"/>
    </source>
</evidence>
<sequence length="165" mass="19664">MEESEYFERLREAHNDFVNTYRSVGGFNYSNTEEPQPVMYNQESEYVSCPIFQFKSDIQFFTKYIYRLRHLPCGHSFHAECIDRWLRTAENCPKCRDNVVRALARLKVQALRRRTRSAENNSTSAPEHTTSLPTINTFRVRAFEPEKFYYFIKLTLFCNILSVYI</sequence>
<dbReference type="AlphaFoldDB" id="A0A183SHQ2"/>
<dbReference type="GO" id="GO:0005634">
    <property type="term" value="C:nucleus"/>
    <property type="evidence" value="ECO:0007669"/>
    <property type="project" value="TreeGrafter"/>
</dbReference>
<reference evidence="8" key="1">
    <citation type="submission" date="2016-06" db="UniProtKB">
        <authorList>
            <consortium name="WormBaseParasite"/>
        </authorList>
    </citation>
    <scope>IDENTIFICATION</scope>
</reference>
<keyword evidence="2 4" id="KW-0863">Zinc-finger</keyword>
<dbReference type="InterPro" id="IPR051834">
    <property type="entry name" value="RING_finger_E3_ligase"/>
</dbReference>
<keyword evidence="7" id="KW-1185">Reference proteome</keyword>
<evidence type="ECO:0000256" key="4">
    <source>
        <dbReference type="PROSITE-ProRule" id="PRU00175"/>
    </source>
</evidence>
<dbReference type="Proteomes" id="UP000275846">
    <property type="component" value="Unassembled WGS sequence"/>
</dbReference>
<proteinExistence type="predicted"/>
<dbReference type="GO" id="GO:0006511">
    <property type="term" value="P:ubiquitin-dependent protein catabolic process"/>
    <property type="evidence" value="ECO:0007669"/>
    <property type="project" value="TreeGrafter"/>
</dbReference>
<reference evidence="6 7" key="2">
    <citation type="submission" date="2018-11" db="EMBL/GenBank/DDBJ databases">
        <authorList>
            <consortium name="Pathogen Informatics"/>
        </authorList>
    </citation>
    <scope>NUCLEOTIDE SEQUENCE [LARGE SCALE GENOMIC DNA]</scope>
    <source>
        <strain evidence="6 7">NST_G2</strain>
    </source>
</reference>
<feature type="domain" description="RING-type" evidence="5">
    <location>
        <begin position="49"/>
        <end position="96"/>
    </location>
</feature>
<dbReference type="EMBL" id="UYSU01032642">
    <property type="protein sequence ID" value="VDL90135.1"/>
    <property type="molecule type" value="Genomic_DNA"/>
</dbReference>
<dbReference type="GO" id="GO:0061630">
    <property type="term" value="F:ubiquitin protein ligase activity"/>
    <property type="evidence" value="ECO:0007669"/>
    <property type="project" value="TreeGrafter"/>
</dbReference>
<dbReference type="PROSITE" id="PS50089">
    <property type="entry name" value="ZF_RING_2"/>
    <property type="match status" value="1"/>
</dbReference>
<dbReference type="PANTHER" id="PTHR45931:SF3">
    <property type="entry name" value="RING ZINC FINGER-CONTAINING PROTEIN"/>
    <property type="match status" value="1"/>
</dbReference>